<organism evidence="1">
    <name type="scientific">bioreactor metagenome</name>
    <dbReference type="NCBI Taxonomy" id="1076179"/>
    <lineage>
        <taxon>unclassified sequences</taxon>
        <taxon>metagenomes</taxon>
        <taxon>ecological metagenomes</taxon>
    </lineage>
</organism>
<dbReference type="EMBL" id="VSSQ01021966">
    <property type="protein sequence ID" value="MPM67928.1"/>
    <property type="molecule type" value="Genomic_DNA"/>
</dbReference>
<gene>
    <name evidence="1" type="ORF">SDC9_114853</name>
</gene>
<sequence length="122" mass="14194">MEISNEQLKKFRDLKIRRSDLSEGGKIELFNVAPEQNKPVPIFPEHVITLLNRFKTQEISKARLLEWVNTVMFTDLFDYAEEYQNSIASVFSELEEIDEEGKDLTPEKFDLLLTALQNNTEA</sequence>
<proteinExistence type="predicted"/>
<protein>
    <submittedName>
        <fullName evidence="1">Uncharacterized protein</fullName>
    </submittedName>
</protein>
<evidence type="ECO:0000313" key="1">
    <source>
        <dbReference type="EMBL" id="MPM67928.1"/>
    </source>
</evidence>
<name>A0A645BS65_9ZZZZ</name>
<dbReference type="AlphaFoldDB" id="A0A645BS65"/>
<accession>A0A645BS65</accession>
<reference evidence="1" key="1">
    <citation type="submission" date="2019-08" db="EMBL/GenBank/DDBJ databases">
        <authorList>
            <person name="Kucharzyk K."/>
            <person name="Murdoch R.W."/>
            <person name="Higgins S."/>
            <person name="Loffler F."/>
        </authorList>
    </citation>
    <scope>NUCLEOTIDE SEQUENCE</scope>
</reference>
<comment type="caution">
    <text evidence="1">The sequence shown here is derived from an EMBL/GenBank/DDBJ whole genome shotgun (WGS) entry which is preliminary data.</text>
</comment>